<sequence length="144" mass="16573">MNEMTRIRFSEIEQFVPEQPGLYEIHVVDGKPLKVGISINLRKRLIQHRRSRQSRLILKAGGGWNNPTDVRSSQSILAKHLFFSGEIDGFDLTREAGRQAFLEQRCYILFCATATREEARAMERLKEASGAFAFTGRVYRPETR</sequence>
<dbReference type="EMBL" id="CP007441">
    <property type="protein sequence ID" value="AHL76813.1"/>
    <property type="molecule type" value="Genomic_DNA"/>
</dbReference>
<protein>
    <recommendedName>
        <fullName evidence="3">GIY-YIG domain-containing protein</fullName>
    </recommendedName>
</protein>
<accession>W8RAW2</accession>
<name>W8RAW2_STUST</name>
<organism evidence="1 2">
    <name type="scientific">Stutzerimonas stutzeri</name>
    <name type="common">Pseudomonas stutzeri</name>
    <dbReference type="NCBI Taxonomy" id="316"/>
    <lineage>
        <taxon>Bacteria</taxon>
        <taxon>Pseudomonadati</taxon>
        <taxon>Pseudomonadota</taxon>
        <taxon>Gammaproteobacteria</taxon>
        <taxon>Pseudomonadales</taxon>
        <taxon>Pseudomonadaceae</taxon>
        <taxon>Stutzerimonas</taxon>
    </lineage>
</organism>
<reference evidence="2" key="1">
    <citation type="journal article" date="2014" name="Genome Announc.">
        <title>Complete Genome Sequence of the Highly Transformable Pseudomonas stutzeri Strain 28a24.</title>
        <authorList>
            <person name="Smith B.A."/>
            <person name="Dougherty K.M."/>
            <person name="Baltrus D.A."/>
        </authorList>
    </citation>
    <scope>NUCLEOTIDE SEQUENCE [LARGE SCALE GENOMIC DNA]</scope>
    <source>
        <strain evidence="2">28a24</strain>
    </source>
</reference>
<dbReference type="OrthoDB" id="6893779at2"/>
<reference evidence="1 2" key="2">
    <citation type="submission" date="2014-03" db="EMBL/GenBank/DDBJ databases">
        <authorList>
            <person name="Baltrus D."/>
            <person name="Dougherty K."/>
        </authorList>
    </citation>
    <scope>NUCLEOTIDE SEQUENCE</scope>
    <source>
        <strain evidence="1 2">28a24</strain>
    </source>
</reference>
<dbReference type="Proteomes" id="UP000019522">
    <property type="component" value="Chromosome"/>
</dbReference>
<evidence type="ECO:0000313" key="1">
    <source>
        <dbReference type="EMBL" id="AHL76813.1"/>
    </source>
</evidence>
<dbReference type="PATRIC" id="fig|316.77.peg.3523"/>
<evidence type="ECO:0000313" key="2">
    <source>
        <dbReference type="Proteomes" id="UP000019522"/>
    </source>
</evidence>
<dbReference type="KEGG" id="pstt:CH92_17645"/>
<proteinExistence type="predicted"/>
<dbReference type="RefSeq" id="WP_025243020.1">
    <property type="nucleotide sequence ID" value="NZ_CP007441.1"/>
</dbReference>
<dbReference type="AlphaFoldDB" id="W8RAW2"/>
<evidence type="ECO:0008006" key="3">
    <source>
        <dbReference type="Google" id="ProtNLM"/>
    </source>
</evidence>
<gene>
    <name evidence="1" type="ORF">CH92_17645</name>
</gene>